<dbReference type="EMBL" id="JACTVJ010000012">
    <property type="protein sequence ID" value="MBC9715816.1"/>
    <property type="molecule type" value="Genomic_DNA"/>
</dbReference>
<evidence type="ECO:0000313" key="2">
    <source>
        <dbReference type="EMBL" id="MBC9715816.1"/>
    </source>
</evidence>
<keyword evidence="1" id="KW-1133">Transmembrane helix</keyword>
<feature type="transmembrane region" description="Helical" evidence="1">
    <location>
        <begin position="121"/>
        <end position="143"/>
    </location>
</feature>
<dbReference type="Proteomes" id="UP000642284">
    <property type="component" value="Unassembled WGS sequence"/>
</dbReference>
<gene>
    <name evidence="2" type="ORF">H9Y04_25060</name>
</gene>
<feature type="transmembrane region" description="Helical" evidence="1">
    <location>
        <begin position="20"/>
        <end position="37"/>
    </location>
</feature>
<feature type="transmembrane region" description="Helical" evidence="1">
    <location>
        <begin position="199"/>
        <end position="224"/>
    </location>
</feature>
<dbReference type="RefSeq" id="WP_187816265.1">
    <property type="nucleotide sequence ID" value="NZ_JACTVJ010000012.1"/>
</dbReference>
<feature type="transmembrane region" description="Helical" evidence="1">
    <location>
        <begin position="89"/>
        <end position="109"/>
    </location>
</feature>
<keyword evidence="3" id="KW-1185">Reference proteome</keyword>
<feature type="transmembrane region" description="Helical" evidence="1">
    <location>
        <begin position="245"/>
        <end position="264"/>
    </location>
</feature>
<accession>A0ABR7SK03</accession>
<protein>
    <submittedName>
        <fullName evidence="2">Tat (Twin-arginine translocation) pathway signal sequence</fullName>
    </submittedName>
</protein>
<organism evidence="2 3">
    <name type="scientific">Streptomyces polyasparticus</name>
    <dbReference type="NCBI Taxonomy" id="2767826"/>
    <lineage>
        <taxon>Bacteria</taxon>
        <taxon>Bacillati</taxon>
        <taxon>Actinomycetota</taxon>
        <taxon>Actinomycetes</taxon>
        <taxon>Kitasatosporales</taxon>
        <taxon>Streptomycetaceae</taxon>
        <taxon>Streptomyces</taxon>
    </lineage>
</organism>
<evidence type="ECO:0000256" key="1">
    <source>
        <dbReference type="SAM" id="Phobius"/>
    </source>
</evidence>
<proteinExistence type="predicted"/>
<evidence type="ECO:0000313" key="3">
    <source>
        <dbReference type="Proteomes" id="UP000642284"/>
    </source>
</evidence>
<reference evidence="2 3" key="1">
    <citation type="submission" date="2020-08" db="EMBL/GenBank/DDBJ databases">
        <title>Genemic of Streptomyces polyaspartic.</title>
        <authorList>
            <person name="Liu W."/>
        </authorList>
    </citation>
    <scope>NUCLEOTIDE SEQUENCE [LARGE SCALE GENOMIC DNA]</scope>
    <source>
        <strain evidence="2 3">TRM66268-LWL</strain>
    </source>
</reference>
<name>A0ABR7SK03_9ACTN</name>
<comment type="caution">
    <text evidence="2">The sequence shown here is derived from an EMBL/GenBank/DDBJ whole genome shotgun (WGS) entry which is preliminary data.</text>
</comment>
<keyword evidence="1" id="KW-0472">Membrane</keyword>
<keyword evidence="1" id="KW-0812">Transmembrane</keyword>
<sequence>MNSPVPSTRHHLRLSPQRQITLLLVGTGALLAAFFRVPDALSHQGIGVDNLTDSFRSGVVGLWRSGGREFPGELASTVEFWFRFHLVKASVAALLLGAVVALGVALWRQSRRPADERPRRLLLVPSAVLVALLAPFALVALVANVQGTIAPFASLLPHLTGGRADGELAATLTEIRQELAGHPAGPHSPALSAMISDLAVYHAAVAVMAALLAVALIGVGVALWRQHRVTPGNRSKRGLKAGMTASAFMACAVLVVALANTSTATHSPEALAGLFNGSW</sequence>